<comment type="subunit">
    <text evidence="9">Monomer.</text>
</comment>
<dbReference type="PRINTS" id="PR01038">
    <property type="entry name" value="TRNASYNTHARG"/>
</dbReference>
<dbReference type="SUPFAM" id="SSF55190">
    <property type="entry name" value="Arginyl-tRNA synthetase (ArgRS), N-terminal 'additional' domain"/>
    <property type="match status" value="1"/>
</dbReference>
<keyword evidence="14" id="KW-1185">Reference proteome</keyword>
<dbReference type="Gene3D" id="3.30.1360.70">
    <property type="entry name" value="Arginyl tRNA synthetase N-terminal domain"/>
    <property type="match status" value="1"/>
</dbReference>
<dbReference type="CDD" id="cd07956">
    <property type="entry name" value="Anticodon_Ia_Arg"/>
    <property type="match status" value="1"/>
</dbReference>
<gene>
    <name evidence="9 13" type="primary">argS</name>
    <name evidence="13" type="ORF">VA596_44385</name>
</gene>
<dbReference type="Pfam" id="PF05746">
    <property type="entry name" value="DALR_1"/>
    <property type="match status" value="1"/>
</dbReference>
<keyword evidence="3 9" id="KW-0436">Ligase</keyword>
<evidence type="ECO:0000259" key="11">
    <source>
        <dbReference type="SMART" id="SM00836"/>
    </source>
</evidence>
<dbReference type="HAMAP" id="MF_00123">
    <property type="entry name" value="Arg_tRNA_synth"/>
    <property type="match status" value="1"/>
</dbReference>
<dbReference type="EMBL" id="JAYFSI010000016">
    <property type="protein sequence ID" value="MEA5366634.1"/>
    <property type="molecule type" value="Genomic_DNA"/>
</dbReference>
<dbReference type="InterPro" id="IPR005148">
    <property type="entry name" value="Arg-tRNA-synth_N"/>
</dbReference>
<keyword evidence="2 9" id="KW-0963">Cytoplasm</keyword>
<evidence type="ECO:0000256" key="6">
    <source>
        <dbReference type="ARBA" id="ARBA00022917"/>
    </source>
</evidence>
<comment type="caution">
    <text evidence="13">The sequence shown here is derived from an EMBL/GenBank/DDBJ whole genome shotgun (WGS) entry which is preliminary data.</text>
</comment>
<evidence type="ECO:0000259" key="12">
    <source>
        <dbReference type="SMART" id="SM01016"/>
    </source>
</evidence>
<proteinExistence type="inferred from homology"/>
<dbReference type="InterPro" id="IPR035684">
    <property type="entry name" value="ArgRS_core"/>
</dbReference>
<evidence type="ECO:0000256" key="7">
    <source>
        <dbReference type="ARBA" id="ARBA00023146"/>
    </source>
</evidence>
<dbReference type="PANTHER" id="PTHR11956:SF5">
    <property type="entry name" value="ARGININE--TRNA LIGASE, CYTOPLASMIC"/>
    <property type="match status" value="1"/>
</dbReference>
<feature type="short sequence motif" description="'HIGH' region" evidence="9">
    <location>
        <begin position="127"/>
        <end position="137"/>
    </location>
</feature>
<evidence type="ECO:0000256" key="4">
    <source>
        <dbReference type="ARBA" id="ARBA00022741"/>
    </source>
</evidence>
<protein>
    <recommendedName>
        <fullName evidence="9">Arginine--tRNA ligase</fullName>
        <ecNumber evidence="9">6.1.1.19</ecNumber>
    </recommendedName>
    <alternativeName>
        <fullName evidence="9">Arginyl-tRNA synthetase</fullName>
        <shortName evidence="9">ArgRS</shortName>
    </alternativeName>
</protein>
<name>A0ABU5RM06_9PSEU</name>
<evidence type="ECO:0000256" key="1">
    <source>
        <dbReference type="ARBA" id="ARBA00005594"/>
    </source>
</evidence>
<dbReference type="InterPro" id="IPR008909">
    <property type="entry name" value="DALR_anticod-bd"/>
</dbReference>
<dbReference type="PANTHER" id="PTHR11956">
    <property type="entry name" value="ARGINYL-TRNA SYNTHETASE"/>
    <property type="match status" value="1"/>
</dbReference>
<dbReference type="Proteomes" id="UP001304298">
    <property type="component" value="Unassembled WGS sequence"/>
</dbReference>
<dbReference type="SUPFAM" id="SSF52374">
    <property type="entry name" value="Nucleotidylyl transferase"/>
    <property type="match status" value="1"/>
</dbReference>
<dbReference type="EC" id="6.1.1.19" evidence="9"/>
<dbReference type="InterPro" id="IPR036695">
    <property type="entry name" value="Arg-tRNA-synth_N_sf"/>
</dbReference>
<accession>A0ABU5RM06</accession>
<comment type="catalytic activity">
    <reaction evidence="8 9">
        <text>tRNA(Arg) + L-arginine + ATP = L-arginyl-tRNA(Arg) + AMP + diphosphate</text>
        <dbReference type="Rhea" id="RHEA:20301"/>
        <dbReference type="Rhea" id="RHEA-COMP:9658"/>
        <dbReference type="Rhea" id="RHEA-COMP:9673"/>
        <dbReference type="ChEBI" id="CHEBI:30616"/>
        <dbReference type="ChEBI" id="CHEBI:32682"/>
        <dbReference type="ChEBI" id="CHEBI:33019"/>
        <dbReference type="ChEBI" id="CHEBI:78442"/>
        <dbReference type="ChEBI" id="CHEBI:78513"/>
        <dbReference type="ChEBI" id="CHEBI:456215"/>
        <dbReference type="EC" id="6.1.1.19"/>
    </reaction>
</comment>
<dbReference type="NCBIfam" id="TIGR00456">
    <property type="entry name" value="argS"/>
    <property type="match status" value="1"/>
</dbReference>
<dbReference type="Gene3D" id="3.40.50.620">
    <property type="entry name" value="HUPs"/>
    <property type="match status" value="1"/>
</dbReference>
<dbReference type="RefSeq" id="WP_323336000.1">
    <property type="nucleotide sequence ID" value="NZ_JAYFSI010000016.1"/>
</dbReference>
<dbReference type="GO" id="GO:0004814">
    <property type="term" value="F:arginine-tRNA ligase activity"/>
    <property type="evidence" value="ECO:0007669"/>
    <property type="project" value="UniProtKB-EC"/>
</dbReference>
<evidence type="ECO:0000256" key="10">
    <source>
        <dbReference type="RuleBase" id="RU363038"/>
    </source>
</evidence>
<evidence type="ECO:0000256" key="2">
    <source>
        <dbReference type="ARBA" id="ARBA00022490"/>
    </source>
</evidence>
<comment type="subcellular location">
    <subcellularLocation>
        <location evidence="9">Cytoplasm</location>
    </subcellularLocation>
</comment>
<comment type="similarity">
    <text evidence="1 9 10">Belongs to the class-I aminoacyl-tRNA synthetase family.</text>
</comment>
<evidence type="ECO:0000256" key="9">
    <source>
        <dbReference type="HAMAP-Rule" id="MF_00123"/>
    </source>
</evidence>
<evidence type="ECO:0000313" key="13">
    <source>
        <dbReference type="EMBL" id="MEA5366634.1"/>
    </source>
</evidence>
<dbReference type="SMART" id="SM00836">
    <property type="entry name" value="DALR_1"/>
    <property type="match status" value="1"/>
</dbReference>
<dbReference type="InterPro" id="IPR014729">
    <property type="entry name" value="Rossmann-like_a/b/a_fold"/>
</dbReference>
<dbReference type="Pfam" id="PF03485">
    <property type="entry name" value="Arg_tRNA_synt_N"/>
    <property type="match status" value="1"/>
</dbReference>
<dbReference type="Pfam" id="PF00750">
    <property type="entry name" value="tRNA-synt_1d"/>
    <property type="match status" value="1"/>
</dbReference>
<keyword evidence="5 9" id="KW-0067">ATP-binding</keyword>
<reference evidence="13 14" key="1">
    <citation type="submission" date="2023-12" db="EMBL/GenBank/DDBJ databases">
        <title>Amycolatopsis sp. V23-08.</title>
        <authorList>
            <person name="Somphong A."/>
        </authorList>
    </citation>
    <scope>NUCLEOTIDE SEQUENCE [LARGE SCALE GENOMIC DNA]</scope>
    <source>
        <strain evidence="13 14">V23-08</strain>
    </source>
</reference>
<dbReference type="InterPro" id="IPR009080">
    <property type="entry name" value="tRNAsynth_Ia_anticodon-bd"/>
</dbReference>
<evidence type="ECO:0000256" key="8">
    <source>
        <dbReference type="ARBA" id="ARBA00049339"/>
    </source>
</evidence>
<evidence type="ECO:0000256" key="3">
    <source>
        <dbReference type="ARBA" id="ARBA00022598"/>
    </source>
</evidence>
<dbReference type="SUPFAM" id="SSF47323">
    <property type="entry name" value="Anticodon-binding domain of a subclass of class I aminoacyl-tRNA synthetases"/>
    <property type="match status" value="1"/>
</dbReference>
<evidence type="ECO:0000313" key="14">
    <source>
        <dbReference type="Proteomes" id="UP001304298"/>
    </source>
</evidence>
<organism evidence="13 14">
    <name type="scientific">Amycolatopsis heterodermiae</name>
    <dbReference type="NCBI Taxonomy" id="3110235"/>
    <lineage>
        <taxon>Bacteria</taxon>
        <taxon>Bacillati</taxon>
        <taxon>Actinomycetota</taxon>
        <taxon>Actinomycetes</taxon>
        <taxon>Pseudonocardiales</taxon>
        <taxon>Pseudonocardiaceae</taxon>
        <taxon>Amycolatopsis</taxon>
    </lineage>
</organism>
<dbReference type="InterPro" id="IPR001278">
    <property type="entry name" value="Arg-tRNA-ligase"/>
</dbReference>
<keyword evidence="4 9" id="KW-0547">Nucleotide-binding</keyword>
<dbReference type="PROSITE" id="PS00178">
    <property type="entry name" value="AA_TRNA_LIGASE_I"/>
    <property type="match status" value="1"/>
</dbReference>
<dbReference type="Gene3D" id="1.10.730.10">
    <property type="entry name" value="Isoleucyl-tRNA Synthetase, Domain 1"/>
    <property type="match status" value="1"/>
</dbReference>
<dbReference type="SMART" id="SM01016">
    <property type="entry name" value="Arg_tRNA_synt_N"/>
    <property type="match status" value="1"/>
</dbReference>
<keyword evidence="7 9" id="KW-0030">Aminoacyl-tRNA synthetase</keyword>
<dbReference type="CDD" id="cd00671">
    <property type="entry name" value="ArgRS_core"/>
    <property type="match status" value="1"/>
</dbReference>
<feature type="domain" description="DALR anticodon binding" evidence="11">
    <location>
        <begin position="459"/>
        <end position="573"/>
    </location>
</feature>
<keyword evidence="6 9" id="KW-0648">Protein biosynthesis</keyword>
<evidence type="ECO:0000256" key="5">
    <source>
        <dbReference type="ARBA" id="ARBA00022840"/>
    </source>
</evidence>
<sequence length="573" mass="62428">MHTADVTEELARRVVAAAGRALDVELTPEQALIQASPRDGVDYQANLAMSLGKKLGRPPREVATLITEALKLDGIAEAPEVAGPGFLNFVLRKDWLETRTAEVLGDPRLGVPQTAGPRTIALDYSSPNVAKEMHVGHLRSSVIGDALARLLRFAGHEVLPHNHLGDWGTPFGMLIEHLLDVPSGERAIADLDAFYREARRKFDSDEAFATRARNRVVLLQSGDEETLAVWQTLVDESTRHFNEVYALLGISLTDKDIYGESFYNPYLAAVVDDLETAGLTEISDGAVCVFPEGFRNRDGDRLPLIVRKRDGGYGYAATDLATVRYWTAERGATDLLYVVGSPQAQHFAMVFSACRKAGWLTGHAEHVGFGTVLGADGKTMRTRAGETIKLVDLLTEAVTQAAVVVAERSELDAAGQAEVARAVGIGAVKYADLSGDRERDYVFAWDRMLAKEGNTSVYLQYAHARTRSILRKAGGEPEGTRILLDEPAERPLALKLLRFGEALDAATNAYAPHKLCTYLYEAAVTFSRFYDDCPVLKAPTPELRASRLRLTTLTANTLALGLSLLGIAAPDQL</sequence>
<feature type="domain" description="Arginyl tRNA synthetase N-terminal" evidence="12">
    <location>
        <begin position="8"/>
        <end position="91"/>
    </location>
</feature>
<dbReference type="InterPro" id="IPR001412">
    <property type="entry name" value="aa-tRNA-synth_I_CS"/>
</dbReference>